<comment type="catalytic activity">
    <reaction evidence="10">
        <text>ITP + H2O = IDP + phosphate + H(+)</text>
        <dbReference type="Rhea" id="RHEA:28330"/>
        <dbReference type="ChEBI" id="CHEBI:15377"/>
        <dbReference type="ChEBI" id="CHEBI:15378"/>
        <dbReference type="ChEBI" id="CHEBI:43474"/>
        <dbReference type="ChEBI" id="CHEBI:58280"/>
        <dbReference type="ChEBI" id="CHEBI:61402"/>
        <dbReference type="EC" id="3.6.1.73"/>
    </reaction>
</comment>
<dbReference type="PANTHER" id="PTHR34699:SF2">
    <property type="entry name" value="NON-CANONICAL PURINE NTP PHOSPHATASE_PRRC1 DOMAIN-CONTAINING PROTEIN"/>
    <property type="match status" value="1"/>
</dbReference>
<reference evidence="13 14" key="1">
    <citation type="submission" date="2019-07" db="EMBL/GenBank/DDBJ databases">
        <title>Whole genome shotgun sequence of Oceanithermus desulfurans NBRC 100063.</title>
        <authorList>
            <person name="Hosoyama A."/>
            <person name="Uohara A."/>
            <person name="Ohji S."/>
            <person name="Ichikawa N."/>
        </authorList>
    </citation>
    <scope>NUCLEOTIDE SEQUENCE [LARGE SCALE GENOMIC DNA]</scope>
    <source>
        <strain evidence="13 14">NBRC 100063</strain>
    </source>
</reference>
<feature type="domain" description="Non-canonical purine NTP phosphatase/PRRC1" evidence="12">
    <location>
        <begin position="6"/>
        <end position="160"/>
    </location>
</feature>
<dbReference type="GO" id="GO:0103023">
    <property type="term" value="F:ITPase activity"/>
    <property type="evidence" value="ECO:0007669"/>
    <property type="project" value="UniProtKB-EC"/>
</dbReference>
<proteinExistence type="predicted"/>
<evidence type="ECO:0000256" key="8">
    <source>
        <dbReference type="ARBA" id="ARBA00023211"/>
    </source>
</evidence>
<evidence type="ECO:0000313" key="13">
    <source>
        <dbReference type="EMBL" id="GEM90713.1"/>
    </source>
</evidence>
<sequence length="171" mass="17341">MEIALGSTNAVKLLALRWALERLGLDVEPRPLEVPSGVAAQPLSEAETAAGALARARAARERAGAALGVGIEGGVDLEGGWVVNVAAVDDGERYALGRSPGVQLPAGWLAALRAGETLGELIEARYGPEARALGAMGVFTGGALTRQEASAQAALAALGRYFVLVAEGGAE</sequence>
<dbReference type="Gene3D" id="3.90.950.10">
    <property type="match status" value="1"/>
</dbReference>
<organism evidence="13 14">
    <name type="scientific">Oceanithermus desulfurans NBRC 100063</name>
    <dbReference type="NCBI Taxonomy" id="1227550"/>
    <lineage>
        <taxon>Bacteria</taxon>
        <taxon>Thermotogati</taxon>
        <taxon>Deinococcota</taxon>
        <taxon>Deinococci</taxon>
        <taxon>Thermales</taxon>
        <taxon>Thermaceae</taxon>
        <taxon>Oceanithermus</taxon>
    </lineage>
</organism>
<dbReference type="Proteomes" id="UP000321827">
    <property type="component" value="Unassembled WGS sequence"/>
</dbReference>
<evidence type="ECO:0000256" key="1">
    <source>
        <dbReference type="ARBA" id="ARBA00001936"/>
    </source>
</evidence>
<evidence type="ECO:0000256" key="2">
    <source>
        <dbReference type="ARBA" id="ARBA00001946"/>
    </source>
</evidence>
<comment type="catalytic activity">
    <reaction evidence="11">
        <text>XTP + H2O = XDP + phosphate + H(+)</text>
        <dbReference type="Rhea" id="RHEA:28406"/>
        <dbReference type="ChEBI" id="CHEBI:15377"/>
        <dbReference type="ChEBI" id="CHEBI:15378"/>
        <dbReference type="ChEBI" id="CHEBI:43474"/>
        <dbReference type="ChEBI" id="CHEBI:59884"/>
        <dbReference type="ChEBI" id="CHEBI:61314"/>
        <dbReference type="EC" id="3.6.1.73"/>
    </reaction>
</comment>
<dbReference type="RefSeq" id="WP_147148702.1">
    <property type="nucleotide sequence ID" value="NZ_BJXN01000019.1"/>
</dbReference>
<comment type="caution">
    <text evidence="13">The sequence shown here is derived from an EMBL/GenBank/DDBJ whole genome shotgun (WGS) entry which is preliminary data.</text>
</comment>
<keyword evidence="3" id="KW-0479">Metal-binding</keyword>
<dbReference type="GO" id="GO:0009117">
    <property type="term" value="P:nucleotide metabolic process"/>
    <property type="evidence" value="ECO:0007669"/>
    <property type="project" value="UniProtKB-KW"/>
</dbReference>
<dbReference type="GO" id="GO:0046872">
    <property type="term" value="F:metal ion binding"/>
    <property type="evidence" value="ECO:0007669"/>
    <property type="project" value="UniProtKB-KW"/>
</dbReference>
<dbReference type="Pfam" id="PF01931">
    <property type="entry name" value="NTPase_I-T"/>
    <property type="match status" value="1"/>
</dbReference>
<evidence type="ECO:0000256" key="11">
    <source>
        <dbReference type="ARBA" id="ARBA00048781"/>
    </source>
</evidence>
<gene>
    <name evidence="13" type="ORF">ODE01S_21470</name>
</gene>
<dbReference type="AlphaFoldDB" id="A0A511RM29"/>
<dbReference type="GO" id="GO:0006772">
    <property type="term" value="P:thiamine metabolic process"/>
    <property type="evidence" value="ECO:0007669"/>
    <property type="project" value="TreeGrafter"/>
</dbReference>
<evidence type="ECO:0000313" key="14">
    <source>
        <dbReference type="Proteomes" id="UP000321827"/>
    </source>
</evidence>
<dbReference type="GO" id="GO:0000166">
    <property type="term" value="F:nucleotide binding"/>
    <property type="evidence" value="ECO:0007669"/>
    <property type="project" value="UniProtKB-KW"/>
</dbReference>
<dbReference type="InterPro" id="IPR029001">
    <property type="entry name" value="ITPase-like_fam"/>
</dbReference>
<dbReference type="InterPro" id="IPR026533">
    <property type="entry name" value="NTPase/PRRC1"/>
</dbReference>
<keyword evidence="6" id="KW-0460">Magnesium</keyword>
<comment type="cofactor">
    <cofactor evidence="2">
        <name>Mg(2+)</name>
        <dbReference type="ChEBI" id="CHEBI:18420"/>
    </cofactor>
</comment>
<dbReference type="EMBL" id="BJXN01000019">
    <property type="protein sequence ID" value="GEM90713.1"/>
    <property type="molecule type" value="Genomic_DNA"/>
</dbReference>
<dbReference type="SUPFAM" id="SSF52972">
    <property type="entry name" value="ITPase-like"/>
    <property type="match status" value="1"/>
</dbReference>
<dbReference type="OrthoDB" id="164951at2"/>
<keyword evidence="5" id="KW-0378">Hydrolase</keyword>
<protein>
    <recommendedName>
        <fullName evidence="9">inosine/xanthosine triphosphatase</fullName>
        <ecNumber evidence="9">3.6.1.73</ecNumber>
    </recommendedName>
</protein>
<evidence type="ECO:0000259" key="12">
    <source>
        <dbReference type="Pfam" id="PF01931"/>
    </source>
</evidence>
<evidence type="ECO:0000256" key="4">
    <source>
        <dbReference type="ARBA" id="ARBA00022741"/>
    </source>
</evidence>
<keyword evidence="7" id="KW-0546">Nucleotide metabolism</keyword>
<dbReference type="EC" id="3.6.1.73" evidence="9"/>
<evidence type="ECO:0000256" key="5">
    <source>
        <dbReference type="ARBA" id="ARBA00022801"/>
    </source>
</evidence>
<dbReference type="PANTHER" id="PTHR34699">
    <property type="match status" value="1"/>
</dbReference>
<evidence type="ECO:0000256" key="7">
    <source>
        <dbReference type="ARBA" id="ARBA00023080"/>
    </source>
</evidence>
<evidence type="ECO:0000256" key="10">
    <source>
        <dbReference type="ARBA" id="ARBA00048174"/>
    </source>
</evidence>
<accession>A0A511RM29</accession>
<dbReference type="InterPro" id="IPR050299">
    <property type="entry name" value="YjjX_NTPase"/>
</dbReference>
<keyword evidence="8" id="KW-0464">Manganese</keyword>
<keyword evidence="4" id="KW-0547">Nucleotide-binding</keyword>
<evidence type="ECO:0000256" key="3">
    <source>
        <dbReference type="ARBA" id="ARBA00022723"/>
    </source>
</evidence>
<name>A0A511RM29_9DEIN</name>
<comment type="cofactor">
    <cofactor evidence="1">
        <name>Mn(2+)</name>
        <dbReference type="ChEBI" id="CHEBI:29035"/>
    </cofactor>
</comment>
<evidence type="ECO:0000256" key="9">
    <source>
        <dbReference type="ARBA" id="ARBA00038901"/>
    </source>
</evidence>
<evidence type="ECO:0000256" key="6">
    <source>
        <dbReference type="ARBA" id="ARBA00022842"/>
    </source>
</evidence>